<evidence type="ECO:0000256" key="4">
    <source>
        <dbReference type="ARBA" id="ARBA00022490"/>
    </source>
</evidence>
<dbReference type="GO" id="GO:0051865">
    <property type="term" value="P:protein autoubiquitination"/>
    <property type="evidence" value="ECO:0007669"/>
    <property type="project" value="UniProtKB-ARBA"/>
</dbReference>
<proteinExistence type="inferred from homology"/>
<organism evidence="17 18">
    <name type="scientific">Moelleriella libera RCEF 2490</name>
    <dbReference type="NCBI Taxonomy" id="1081109"/>
    <lineage>
        <taxon>Eukaryota</taxon>
        <taxon>Fungi</taxon>
        <taxon>Dikarya</taxon>
        <taxon>Ascomycota</taxon>
        <taxon>Pezizomycotina</taxon>
        <taxon>Sordariomycetes</taxon>
        <taxon>Hypocreomycetidae</taxon>
        <taxon>Hypocreales</taxon>
        <taxon>Clavicipitaceae</taxon>
        <taxon>Moelleriella</taxon>
    </lineage>
</organism>
<dbReference type="FunFam" id="3.30.40.10:FF:000426">
    <property type="entry name" value="DMA1p Ubiquitin-protein ligase (E3)"/>
    <property type="match status" value="1"/>
</dbReference>
<keyword evidence="18" id="KW-1185">Reference proteome</keyword>
<dbReference type="SUPFAM" id="SSF49879">
    <property type="entry name" value="SMAD/FHA domain"/>
    <property type="match status" value="1"/>
</dbReference>
<evidence type="ECO:0000256" key="10">
    <source>
        <dbReference type="ARBA" id="ARBA00023306"/>
    </source>
</evidence>
<dbReference type="AlphaFoldDB" id="A0A168AF87"/>
<evidence type="ECO:0000313" key="18">
    <source>
        <dbReference type="Proteomes" id="UP000078544"/>
    </source>
</evidence>
<dbReference type="EC" id="2.3.2.27" evidence="3"/>
<dbReference type="PANTHER" id="PTHR15067">
    <property type="entry name" value="E3 UBIQUITIN-PROTEIN LIGASE RNF8"/>
    <property type="match status" value="1"/>
</dbReference>
<feature type="compositionally biased region" description="Low complexity" evidence="14">
    <location>
        <begin position="151"/>
        <end position="160"/>
    </location>
</feature>
<dbReference type="GO" id="GO:0090337">
    <property type="term" value="P:regulation of formin-nucleated actin cable assembly"/>
    <property type="evidence" value="ECO:0007669"/>
    <property type="project" value="UniProtKB-ARBA"/>
</dbReference>
<dbReference type="GO" id="GO:0006511">
    <property type="term" value="P:ubiquitin-dependent protein catabolic process"/>
    <property type="evidence" value="ECO:0007669"/>
    <property type="project" value="TreeGrafter"/>
</dbReference>
<dbReference type="GO" id="GO:0005829">
    <property type="term" value="C:cytosol"/>
    <property type="evidence" value="ECO:0007669"/>
    <property type="project" value="TreeGrafter"/>
</dbReference>
<feature type="region of interest" description="Disordered" evidence="14">
    <location>
        <begin position="1"/>
        <end position="190"/>
    </location>
</feature>
<comment type="subcellular location">
    <subcellularLocation>
        <location evidence="2">Cytoplasm</location>
    </subcellularLocation>
</comment>
<evidence type="ECO:0000313" key="17">
    <source>
        <dbReference type="EMBL" id="KZZ93858.1"/>
    </source>
</evidence>
<dbReference type="SUPFAM" id="SSF57850">
    <property type="entry name" value="RING/U-box"/>
    <property type="match status" value="1"/>
</dbReference>
<keyword evidence="7 13" id="KW-0863">Zinc-finger</keyword>
<dbReference type="SMART" id="SM00240">
    <property type="entry name" value="FHA"/>
    <property type="match status" value="1"/>
</dbReference>
<keyword evidence="6" id="KW-0479">Metal-binding</keyword>
<dbReference type="STRING" id="1081109.A0A168AF87"/>
<evidence type="ECO:0000256" key="7">
    <source>
        <dbReference type="ARBA" id="ARBA00022771"/>
    </source>
</evidence>
<dbReference type="GO" id="GO:0000921">
    <property type="term" value="P:septin ring assembly"/>
    <property type="evidence" value="ECO:0007669"/>
    <property type="project" value="UniProtKB-ARBA"/>
</dbReference>
<sequence length="611" mass="63906">MFSQPVSSPPPGLQSAGPVSPTRPSRLRGLSYLRNYTHNHLLSRDSHHQSSAAGTQGAAPRSQNHSASLTRSVSYTPSSSSSVASQTPARLTLANSHSPGASPPRSPRVAVVDAAAGDRTAPPAPSSPSSRAAPASSPTSDREAAPPSPSAPTSAQTAGTNGLPESASAPVAGITPAMPPASRLATDDATTDAASAAAAAASAAATTTASNPSTGNDALPSIRFTAYYDPRSTRPSLTFSPVSRTLANGSGAIRVGRYSERDGHAVNTNNNQLTASPVGFKSKVVSRRHCEFWCEDGKWFIKDVKSSSGTFLNHIRLSPPSQESRPFPINDGDIVQLGIDFKGGEENIFRCVKMRLELNRGWQNKPNPFNMAAHKKLQDLFKSTKAPRSSNSDSQDCSICLNSIAPCQSLFVAQCSHTWHFKCVRSLLMSPQYPIFVCPNCRASADLEADVEQPSEEWERMGEAEVGTMDVDAKDSDASNNDNDNQSDAARAAASDVSEAPSPDADFMDITVSVNTTGSPAAGRQQSGNLPHAPSEPLPIRASTSGSGRVAHLRGDRSPSPSSSGAEGPITPRNNAGPWVFDGSAGRRVADGNGEMRSLDAAADMNTGPGN</sequence>
<dbReference type="GO" id="GO:0031578">
    <property type="term" value="P:mitotic spindle orientation checkpoint signaling"/>
    <property type="evidence" value="ECO:0007669"/>
    <property type="project" value="UniProtKB-ARBA"/>
</dbReference>
<dbReference type="GO" id="GO:0061630">
    <property type="term" value="F:ubiquitin protein ligase activity"/>
    <property type="evidence" value="ECO:0007669"/>
    <property type="project" value="UniProtKB-EC"/>
</dbReference>
<evidence type="ECO:0000256" key="11">
    <source>
        <dbReference type="ARBA" id="ARBA00061209"/>
    </source>
</evidence>
<reference evidence="17 18" key="1">
    <citation type="journal article" date="2016" name="Genome Biol. Evol.">
        <title>Divergent and convergent evolution of fungal pathogenicity.</title>
        <authorList>
            <person name="Shang Y."/>
            <person name="Xiao G."/>
            <person name="Zheng P."/>
            <person name="Cen K."/>
            <person name="Zhan S."/>
            <person name="Wang C."/>
        </authorList>
    </citation>
    <scope>NUCLEOTIDE SEQUENCE [LARGE SCALE GENOMIC DNA]</scope>
    <source>
        <strain evidence="17 18">RCEF 2490</strain>
    </source>
</reference>
<evidence type="ECO:0000256" key="1">
    <source>
        <dbReference type="ARBA" id="ARBA00000900"/>
    </source>
</evidence>
<keyword evidence="4" id="KW-0963">Cytoplasm</keyword>
<dbReference type="EMBL" id="AZGY01000012">
    <property type="protein sequence ID" value="KZZ93858.1"/>
    <property type="molecule type" value="Genomic_DNA"/>
</dbReference>
<dbReference type="InterPro" id="IPR013083">
    <property type="entry name" value="Znf_RING/FYVE/PHD"/>
</dbReference>
<evidence type="ECO:0000256" key="6">
    <source>
        <dbReference type="ARBA" id="ARBA00022723"/>
    </source>
</evidence>
<protein>
    <recommendedName>
        <fullName evidence="3">RING-type E3 ubiquitin transferase</fullName>
        <ecNumber evidence="3">2.3.2.27</ecNumber>
    </recommendedName>
    <alternativeName>
        <fullName evidence="12">Checkpoint forkhead associated with RING domains-containing protein 1</fullName>
    </alternativeName>
</protein>
<feature type="compositionally biased region" description="Polar residues" evidence="14">
    <location>
        <begin position="512"/>
        <end position="529"/>
    </location>
</feature>
<dbReference type="Gene3D" id="3.30.40.10">
    <property type="entry name" value="Zinc/RING finger domain, C3HC4 (zinc finger)"/>
    <property type="match status" value="1"/>
</dbReference>
<dbReference type="Pfam" id="PF17123">
    <property type="entry name" value="zf-RING_11"/>
    <property type="match status" value="1"/>
</dbReference>
<dbReference type="InterPro" id="IPR000253">
    <property type="entry name" value="FHA_dom"/>
</dbReference>
<evidence type="ECO:0000259" key="15">
    <source>
        <dbReference type="PROSITE" id="PS50006"/>
    </source>
</evidence>
<feature type="compositionally biased region" description="Low complexity" evidence="14">
    <location>
        <begin position="478"/>
        <end position="496"/>
    </location>
</feature>
<dbReference type="PANTHER" id="PTHR15067:SF7">
    <property type="entry name" value="E3 UBIQUITIN-PROTEIN LIGASE DMA1-RELATED"/>
    <property type="match status" value="1"/>
</dbReference>
<dbReference type="OrthoDB" id="687730at2759"/>
<dbReference type="GO" id="GO:0008270">
    <property type="term" value="F:zinc ion binding"/>
    <property type="evidence" value="ECO:0007669"/>
    <property type="project" value="UniProtKB-KW"/>
</dbReference>
<dbReference type="GO" id="GO:0097271">
    <property type="term" value="P:protein localization to bud neck"/>
    <property type="evidence" value="ECO:0007669"/>
    <property type="project" value="UniProtKB-ARBA"/>
</dbReference>
<evidence type="ECO:0000256" key="13">
    <source>
        <dbReference type="PROSITE-ProRule" id="PRU00175"/>
    </source>
</evidence>
<keyword evidence="9" id="KW-0862">Zinc</keyword>
<keyword evidence="5" id="KW-0808">Transferase</keyword>
<feature type="compositionally biased region" description="Low complexity" evidence="14">
    <location>
        <begin position="109"/>
        <end position="139"/>
    </location>
</feature>
<feature type="compositionally biased region" description="Polar residues" evidence="14">
    <location>
        <begin position="61"/>
        <end position="71"/>
    </location>
</feature>
<evidence type="ECO:0000256" key="5">
    <source>
        <dbReference type="ARBA" id="ARBA00022679"/>
    </source>
</evidence>
<gene>
    <name evidence="17" type="ORF">AAL_05574</name>
</gene>
<dbReference type="FunFam" id="2.60.200.20:FF:000030">
    <property type="entry name" value="FHA domain-containing protein"/>
    <property type="match status" value="1"/>
</dbReference>
<keyword evidence="8" id="KW-0833">Ubl conjugation pathway</keyword>
<accession>A0A168AF87</accession>
<evidence type="ECO:0000256" key="9">
    <source>
        <dbReference type="ARBA" id="ARBA00022833"/>
    </source>
</evidence>
<evidence type="ECO:0000256" key="14">
    <source>
        <dbReference type="SAM" id="MobiDB-lite"/>
    </source>
</evidence>
<evidence type="ECO:0000256" key="12">
    <source>
        <dbReference type="ARBA" id="ARBA00080465"/>
    </source>
</evidence>
<dbReference type="Gene3D" id="2.60.200.20">
    <property type="match status" value="1"/>
</dbReference>
<comment type="similarity">
    <text evidence="11">Belongs to the DMA1 family.</text>
</comment>
<dbReference type="PROSITE" id="PS50006">
    <property type="entry name" value="FHA_DOMAIN"/>
    <property type="match status" value="1"/>
</dbReference>
<keyword evidence="10" id="KW-0131">Cell cycle</keyword>
<evidence type="ECO:0000256" key="3">
    <source>
        <dbReference type="ARBA" id="ARBA00012483"/>
    </source>
</evidence>
<evidence type="ECO:0000259" key="16">
    <source>
        <dbReference type="PROSITE" id="PS50089"/>
    </source>
</evidence>
<dbReference type="Proteomes" id="UP000078544">
    <property type="component" value="Unassembled WGS sequence"/>
</dbReference>
<dbReference type="InterPro" id="IPR008984">
    <property type="entry name" value="SMAD_FHA_dom_sf"/>
</dbReference>
<feature type="compositionally biased region" description="Low complexity" evidence="14">
    <location>
        <begin position="72"/>
        <end position="89"/>
    </location>
</feature>
<dbReference type="Pfam" id="PF00498">
    <property type="entry name" value="FHA"/>
    <property type="match status" value="1"/>
</dbReference>
<feature type="region of interest" description="Disordered" evidence="14">
    <location>
        <begin position="472"/>
        <end position="611"/>
    </location>
</feature>
<dbReference type="GO" id="GO:0000132">
    <property type="term" value="P:establishment of mitotic spindle orientation"/>
    <property type="evidence" value="ECO:0007669"/>
    <property type="project" value="UniProtKB-ARBA"/>
</dbReference>
<dbReference type="GO" id="GO:0000151">
    <property type="term" value="C:ubiquitin ligase complex"/>
    <property type="evidence" value="ECO:0007669"/>
    <property type="project" value="TreeGrafter"/>
</dbReference>
<dbReference type="PROSITE" id="PS50089">
    <property type="entry name" value="ZF_RING_2"/>
    <property type="match status" value="1"/>
</dbReference>
<evidence type="ECO:0000256" key="8">
    <source>
        <dbReference type="ARBA" id="ARBA00022786"/>
    </source>
</evidence>
<comment type="catalytic activity">
    <reaction evidence="1">
        <text>S-ubiquitinyl-[E2 ubiquitin-conjugating enzyme]-L-cysteine + [acceptor protein]-L-lysine = [E2 ubiquitin-conjugating enzyme]-L-cysteine + N(6)-ubiquitinyl-[acceptor protein]-L-lysine.</text>
        <dbReference type="EC" id="2.3.2.27"/>
    </reaction>
</comment>
<feature type="domain" description="RING-type" evidence="16">
    <location>
        <begin position="397"/>
        <end position="442"/>
    </location>
</feature>
<feature type="domain" description="FHA" evidence="15">
    <location>
        <begin position="253"/>
        <end position="317"/>
    </location>
</feature>
<comment type="caution">
    <text evidence="17">The sequence shown here is derived from an EMBL/GenBank/DDBJ whole genome shotgun (WGS) entry which is preliminary data.</text>
</comment>
<dbReference type="InterPro" id="IPR001841">
    <property type="entry name" value="Znf_RING"/>
</dbReference>
<dbReference type="GO" id="GO:0032153">
    <property type="term" value="C:cell division site"/>
    <property type="evidence" value="ECO:0007669"/>
    <property type="project" value="TreeGrafter"/>
</dbReference>
<name>A0A168AF87_9HYPO</name>
<evidence type="ECO:0000256" key="2">
    <source>
        <dbReference type="ARBA" id="ARBA00004496"/>
    </source>
</evidence>